<sequence>MGISELITGFISTPGKVINYVQENVLRSPKSLKRRREDSTDGGKQDQRVSRLRLSLPEPDDKAGSRVAALTGTSSLHLEDGAAAAGEVVSPPAPWLQKQRAVQPRAYKAPSGGAGYSSPAIGKQTVAVAAQPRPIELWSSIRARRHGPQTGFRPFHSTATPAKAAASPMLAPEEEERTRQNILQELRLASEADVDADLKAKQAQAKRAELMFKLKQSELKAAGGAHEPQGTQEGLLDGNQVPRRLDMSSSSTGPKHGAAPSARKSNLAQSSPADSFIMSATPLQEQQERALRQVLQEEEQADRKAQELAQVKAAYEETKARLRKAEEKVRLIMERANREMEGTDPASSSRRSLGQALALDIKLAEEERRRLEAQRQHRKLQFAVAQPLPDDVPVAPGTSQALAAAVGHRIQGVLRRTESPGDSASSQQQQRQVLKPVIQLHVRDRKAPALAKAAPKQQEEKPTVVLLSSDDEDEGDGEEEDEEDEQQQEEGEPSEEGESEEESEEESGEEEESSLSKALDDVHVGKVAARQLSKKRRALANKGLGPGSAEEIVAYHKPSNIEMPRRLLRCLRGLDWLNDEVINMYMGLLQVRDAERRNMGLGPKCHFFNSFFVNKLWKDAGAYCYASVARWTAQKKLEKQGQLSDTILEVDRIIMPVHLGNHWTCAVINLAAKELVYYDSMGGRHMDIMKALRRYISDEYENKLEKKVDTSKWKIRFPTDIPYQTNGSDCGVFALQYAEHVSRDAAFEFDQQDMPFLRIKVAADIMSLTIV</sequence>
<feature type="region of interest" description="Disordered" evidence="6">
    <location>
        <begin position="221"/>
        <end position="270"/>
    </location>
</feature>
<evidence type="ECO:0000256" key="4">
    <source>
        <dbReference type="ARBA" id="ARBA00022807"/>
    </source>
</evidence>
<dbReference type="PANTHER" id="PTHR12606:SF1">
    <property type="entry name" value="UBIQUITIN-LIKE-SPECIFIC PROTEASE 1A"/>
    <property type="match status" value="1"/>
</dbReference>
<organism evidence="8 9">
    <name type="scientific">Coccomyxa viridis</name>
    <dbReference type="NCBI Taxonomy" id="1274662"/>
    <lineage>
        <taxon>Eukaryota</taxon>
        <taxon>Viridiplantae</taxon>
        <taxon>Chlorophyta</taxon>
        <taxon>core chlorophytes</taxon>
        <taxon>Trebouxiophyceae</taxon>
        <taxon>Trebouxiophyceae incertae sedis</taxon>
        <taxon>Coccomyxaceae</taxon>
        <taxon>Coccomyxa</taxon>
    </lineage>
</organism>
<protein>
    <submittedName>
        <fullName evidence="8">G5464 protein</fullName>
    </submittedName>
</protein>
<dbReference type="Pfam" id="PF02902">
    <property type="entry name" value="Peptidase_C48"/>
    <property type="match status" value="1"/>
</dbReference>
<gene>
    <name evidence="8" type="primary">g5464</name>
    <name evidence="8" type="ORF">VP750_LOCUS4672</name>
</gene>
<feature type="region of interest" description="Disordered" evidence="6">
    <location>
        <begin position="30"/>
        <end position="65"/>
    </location>
</feature>
<comment type="similarity">
    <text evidence="1">Belongs to the peptidase C48 family.</text>
</comment>
<feature type="domain" description="Ubiquitin-like protease family profile" evidence="7">
    <location>
        <begin position="561"/>
        <end position="741"/>
    </location>
</feature>
<evidence type="ECO:0000256" key="5">
    <source>
        <dbReference type="SAM" id="Coils"/>
    </source>
</evidence>
<keyword evidence="2" id="KW-0645">Protease</keyword>
<evidence type="ECO:0000313" key="8">
    <source>
        <dbReference type="EMBL" id="CAL5223013.1"/>
    </source>
</evidence>
<evidence type="ECO:0000256" key="6">
    <source>
        <dbReference type="SAM" id="MobiDB-lite"/>
    </source>
</evidence>
<feature type="compositionally biased region" description="Acidic residues" evidence="6">
    <location>
        <begin position="469"/>
        <end position="513"/>
    </location>
</feature>
<name>A0ABP1FSX3_9CHLO</name>
<comment type="caution">
    <text evidence="8">The sequence shown here is derived from an EMBL/GenBank/DDBJ whole genome shotgun (WGS) entry which is preliminary data.</text>
</comment>
<evidence type="ECO:0000259" key="7">
    <source>
        <dbReference type="PROSITE" id="PS50600"/>
    </source>
</evidence>
<evidence type="ECO:0000256" key="2">
    <source>
        <dbReference type="ARBA" id="ARBA00022670"/>
    </source>
</evidence>
<dbReference type="Gene3D" id="3.40.395.10">
    <property type="entry name" value="Adenoviral Proteinase, Chain A"/>
    <property type="match status" value="1"/>
</dbReference>
<keyword evidence="3" id="KW-0378">Hydrolase</keyword>
<dbReference type="PANTHER" id="PTHR12606">
    <property type="entry name" value="SENTRIN/SUMO-SPECIFIC PROTEASE"/>
    <property type="match status" value="1"/>
</dbReference>
<evidence type="ECO:0000313" key="9">
    <source>
        <dbReference type="Proteomes" id="UP001497392"/>
    </source>
</evidence>
<dbReference type="InterPro" id="IPR003653">
    <property type="entry name" value="Peptidase_C48_C"/>
</dbReference>
<accession>A0ABP1FSX3</accession>
<feature type="region of interest" description="Disordered" evidence="6">
    <location>
        <begin position="445"/>
        <end position="520"/>
    </location>
</feature>
<evidence type="ECO:0000256" key="1">
    <source>
        <dbReference type="ARBA" id="ARBA00005234"/>
    </source>
</evidence>
<keyword evidence="4" id="KW-0788">Thiol protease</keyword>
<proteinExistence type="inferred from homology"/>
<dbReference type="Proteomes" id="UP001497392">
    <property type="component" value="Unassembled WGS sequence"/>
</dbReference>
<keyword evidence="9" id="KW-1185">Reference proteome</keyword>
<feature type="coiled-coil region" evidence="5">
    <location>
        <begin position="284"/>
        <end position="383"/>
    </location>
</feature>
<dbReference type="PROSITE" id="PS50600">
    <property type="entry name" value="ULP_PROTEASE"/>
    <property type="match status" value="1"/>
</dbReference>
<evidence type="ECO:0000256" key="3">
    <source>
        <dbReference type="ARBA" id="ARBA00022801"/>
    </source>
</evidence>
<feature type="compositionally biased region" description="Basic and acidic residues" evidence="6">
    <location>
        <begin position="35"/>
        <end position="49"/>
    </location>
</feature>
<dbReference type="SUPFAM" id="SSF54001">
    <property type="entry name" value="Cysteine proteinases"/>
    <property type="match status" value="1"/>
</dbReference>
<dbReference type="InterPro" id="IPR038765">
    <property type="entry name" value="Papain-like_cys_pep_sf"/>
</dbReference>
<reference evidence="8 9" key="1">
    <citation type="submission" date="2024-06" db="EMBL/GenBank/DDBJ databases">
        <authorList>
            <person name="Kraege A."/>
            <person name="Thomma B."/>
        </authorList>
    </citation>
    <scope>NUCLEOTIDE SEQUENCE [LARGE SCALE GENOMIC DNA]</scope>
</reference>
<keyword evidence="5" id="KW-0175">Coiled coil</keyword>
<dbReference type="EMBL" id="CAXHTA020000007">
    <property type="protein sequence ID" value="CAL5223013.1"/>
    <property type="molecule type" value="Genomic_DNA"/>
</dbReference>